<dbReference type="AlphaFoldDB" id="A0A1M4VI04"/>
<sequence length="162" mass="17748">MTKRKSSRKQRNSLRVVSRQNILWGLFSKETEVNLGDQCQVGTADEIAKAVKSVVEPTRSSEETVLSQDSSASSKTTASSQGQHSFPASPSDMNWRQTIVFTMGLGYVTNQIPAVHELYQDIVSGLVEFFHIKTATVTAAAFIPDYMVSVSSHIHAVISSLI</sequence>
<reference evidence="2 3" key="1">
    <citation type="submission" date="2016-11" db="EMBL/GenBank/DDBJ databases">
        <authorList>
            <person name="Jaros S."/>
            <person name="Januszkiewicz K."/>
            <person name="Wedrychowicz H."/>
        </authorList>
    </citation>
    <scope>NUCLEOTIDE SEQUENCE [LARGE SCALE GENOMIC DNA]</scope>
    <source>
        <strain evidence="2 3">DSM 44666</strain>
    </source>
</reference>
<gene>
    <name evidence="2" type="ORF">SAMN05444392_102371</name>
</gene>
<keyword evidence="3" id="KW-1185">Reference proteome</keyword>
<name>A0A1M4VI04_9BACL</name>
<proteinExistence type="predicted"/>
<accession>A0A1M4VI04</accession>
<protein>
    <submittedName>
        <fullName evidence="2">Uncharacterized protein</fullName>
    </submittedName>
</protein>
<feature type="compositionally biased region" description="Low complexity" evidence="1">
    <location>
        <begin position="67"/>
        <end position="81"/>
    </location>
</feature>
<evidence type="ECO:0000313" key="3">
    <source>
        <dbReference type="Proteomes" id="UP000184476"/>
    </source>
</evidence>
<feature type="region of interest" description="Disordered" evidence="1">
    <location>
        <begin position="55"/>
        <end position="90"/>
    </location>
</feature>
<evidence type="ECO:0000256" key="1">
    <source>
        <dbReference type="SAM" id="MobiDB-lite"/>
    </source>
</evidence>
<organism evidence="2 3">
    <name type="scientific">Seinonella peptonophila</name>
    <dbReference type="NCBI Taxonomy" id="112248"/>
    <lineage>
        <taxon>Bacteria</taxon>
        <taxon>Bacillati</taxon>
        <taxon>Bacillota</taxon>
        <taxon>Bacilli</taxon>
        <taxon>Bacillales</taxon>
        <taxon>Thermoactinomycetaceae</taxon>
        <taxon>Seinonella</taxon>
    </lineage>
</organism>
<dbReference type="RefSeq" id="WP_073153943.1">
    <property type="nucleotide sequence ID" value="NZ_FQVL01000002.1"/>
</dbReference>
<evidence type="ECO:0000313" key="2">
    <source>
        <dbReference type="EMBL" id="SHE68527.1"/>
    </source>
</evidence>
<dbReference type="Proteomes" id="UP000184476">
    <property type="component" value="Unassembled WGS sequence"/>
</dbReference>
<dbReference type="EMBL" id="FQVL01000002">
    <property type="protein sequence ID" value="SHE68527.1"/>
    <property type="molecule type" value="Genomic_DNA"/>
</dbReference>